<dbReference type="Proteomes" id="UP000298468">
    <property type="component" value="Unassembled WGS sequence"/>
</dbReference>
<name>A0A4V3IWU4_9MICO</name>
<reference evidence="3 4" key="1">
    <citation type="submission" date="2019-03" db="EMBL/GenBank/DDBJ databases">
        <title>Genomics of glacier-inhabiting Cryobacterium strains.</title>
        <authorList>
            <person name="Liu Q."/>
            <person name="Xin Y.-H."/>
        </authorList>
    </citation>
    <scope>NUCLEOTIDE SEQUENCE [LARGE SCALE GENOMIC DNA]</scope>
    <source>
        <strain evidence="3 4">Sr59</strain>
    </source>
</reference>
<dbReference type="SUPFAM" id="SSF52540">
    <property type="entry name" value="P-loop containing nucleoside triphosphate hydrolases"/>
    <property type="match status" value="1"/>
</dbReference>
<dbReference type="AlphaFoldDB" id="A0A4V3IWU4"/>
<feature type="coiled-coil region" evidence="1">
    <location>
        <begin position="741"/>
        <end position="775"/>
    </location>
</feature>
<sequence length="1177" mass="129091">MTDSPLFHMDGATEGTTQWRAESFQMVNWGGFQGHHEVDFAASATLVSGASGTGKSSLLDAYLALMMPSDTPFNGASNDAGSGRARSVDQRNLMTYLRGKTDSSREADTGAMHDQVLRGADSATWGAVAMTFIDDNQRRFTVLRAYFVPRGATKFADVTMKMATRDGRLDLRELADVTEARFDKRALKNRFSDLDVFDTYAAFSQTLYTRLGIGANGEGGKALRLLARIQAGQQVKTVDGLYKSMVLEEPATYAAADKAVDHFEDLERSYGAMVTEAQKAKVLERLPELHRDYESATEKADLIDRFGVHREGDTPFVLWQLLTEHGLLDAAADTNRGARRENQTAFLAARDAETELKGRVADLQHQQRDNGGDVLAALQNDLDVLAAKRDDVAAERDRFNDRISLLGAVAGSADETADDAADDAADGVARAVAITSADDFAAAQLAAEGFIARFAASEQELDLERVSLQRTAYPVEEKIRTLKQEHAFLKGRASLVPQHLHNARLMIAEAAGIPAEELPFVAELIDIAPGEDDWRQAAEVVLGSVVRVLLVDENRLAALGRAIDPLHIPVRIHFEGVALHPHQQVQHDPRYVSGKLTFKDSPFSRWVQDRVQAPAIDALCVNSAAELAGEGSRVTPSGQIRQGKRGAHGWNKEQRAIIGFSSTVRLAEIDEELRALKASADSLAQQASAKAGQIIALRRLKDAHQHLIDTAWAAIDVAGAKARITAKEAERERLLAGSDVLRGLQDEEARLAAELEAAQKLKHETEREASALSDEHASIVDRQDIVNVRLERIQADETVTLTDEHSAHLDAQFAAVGDSTDLATFANGVKRLRERLTEQSSQDRDTARSARDTLIGIFETFQSRWPDPNIGVAMESYSSYSDILDAVYTLGLYERRQEWKRRLSAWSGQDLVPLVGAFTTSIEEIEDRLRPINDILRTLPFGAGRDRLQISLRRLHRDDATAFRKELKLLSSGSTEEFTDEQTESRFTRLQAFMNLIRRPDELDIAGAGRTTGRQAAKAESDRDLLLDVRRHVEITAVRTTPDGVEVSTYSSLGGKSGGESQELVAFVVGAALRFQLGDESRTRPRFAPVFLDEGFVKSDSEFAGRAVAAWKGLGFQLIVGSPLDKVTALEPHMDLVLSMTKNTVTGFSYITPLMSPEPTTTGPAEPEDATSERSVA</sequence>
<evidence type="ECO:0000256" key="2">
    <source>
        <dbReference type="SAM" id="MobiDB-lite"/>
    </source>
</evidence>
<keyword evidence="1" id="KW-0175">Coiled coil</keyword>
<dbReference type="OrthoDB" id="174137at2"/>
<dbReference type="Pfam" id="PF13558">
    <property type="entry name" value="SbcC_Walker_B"/>
    <property type="match status" value="1"/>
</dbReference>
<proteinExistence type="predicted"/>
<comment type="caution">
    <text evidence="3">The sequence shown here is derived from an EMBL/GenBank/DDBJ whole genome shotgun (WGS) entry which is preliminary data.</text>
</comment>
<feature type="region of interest" description="Disordered" evidence="2">
    <location>
        <begin position="1154"/>
        <end position="1177"/>
    </location>
</feature>
<dbReference type="Gene3D" id="3.40.1140.10">
    <property type="match status" value="1"/>
</dbReference>
<accession>A0A4V3IWU4</accession>
<evidence type="ECO:0000313" key="4">
    <source>
        <dbReference type="Proteomes" id="UP000298468"/>
    </source>
</evidence>
<protein>
    <recommendedName>
        <fullName evidence="5">ATP-binding protein</fullName>
    </recommendedName>
</protein>
<evidence type="ECO:0008006" key="5">
    <source>
        <dbReference type="Google" id="ProtNLM"/>
    </source>
</evidence>
<keyword evidence="4" id="KW-1185">Reference proteome</keyword>
<dbReference type="Pfam" id="PF13555">
    <property type="entry name" value="AAA_29"/>
    <property type="match status" value="1"/>
</dbReference>
<gene>
    <name evidence="3" type="ORF">E3T61_15275</name>
</gene>
<organism evidence="3 4">
    <name type="scientific">Cryobacterium lactosi</name>
    <dbReference type="NCBI Taxonomy" id="1259202"/>
    <lineage>
        <taxon>Bacteria</taxon>
        <taxon>Bacillati</taxon>
        <taxon>Actinomycetota</taxon>
        <taxon>Actinomycetes</taxon>
        <taxon>Micrococcales</taxon>
        <taxon>Microbacteriaceae</taxon>
        <taxon>Cryobacterium</taxon>
    </lineage>
</organism>
<evidence type="ECO:0000313" key="3">
    <source>
        <dbReference type="EMBL" id="TFD87190.1"/>
    </source>
</evidence>
<evidence type="ECO:0000256" key="1">
    <source>
        <dbReference type="SAM" id="Coils"/>
    </source>
</evidence>
<dbReference type="RefSeq" id="WP_134641673.1">
    <property type="nucleotide sequence ID" value="NZ_SOHM01000031.1"/>
</dbReference>
<dbReference type="InterPro" id="IPR027417">
    <property type="entry name" value="P-loop_NTPase"/>
</dbReference>
<dbReference type="EMBL" id="SOHM01000031">
    <property type="protein sequence ID" value="TFD87190.1"/>
    <property type="molecule type" value="Genomic_DNA"/>
</dbReference>